<dbReference type="InterPro" id="IPR050768">
    <property type="entry name" value="UPF0353/GerABKA_families"/>
</dbReference>
<dbReference type="RefSeq" id="WP_270878044.1">
    <property type="nucleotide sequence ID" value="NZ_JAQFVF010000015.1"/>
</dbReference>
<reference evidence="5" key="1">
    <citation type="journal article" date="2019" name="Int. J. Syst. Evol. Microbiol.">
        <title>The Global Catalogue of Microorganisms (GCM) 10K type strain sequencing project: providing services to taxonomists for standard genome sequencing and annotation.</title>
        <authorList>
            <consortium name="The Broad Institute Genomics Platform"/>
            <consortium name="The Broad Institute Genome Sequencing Center for Infectious Disease"/>
            <person name="Wu L."/>
            <person name="Ma J."/>
        </authorList>
    </citation>
    <scope>NUCLEOTIDE SEQUENCE [LARGE SCALE GENOMIC DNA]</scope>
    <source>
        <strain evidence="5">KACC 11904</strain>
    </source>
</reference>
<keyword evidence="5" id="KW-1185">Reference proteome</keyword>
<keyword evidence="2 3" id="KW-0472">Membrane</keyword>
<dbReference type="Proteomes" id="UP001596044">
    <property type="component" value="Unassembled WGS sequence"/>
</dbReference>
<dbReference type="Pfam" id="PF03323">
    <property type="entry name" value="GerA"/>
    <property type="match status" value="1"/>
</dbReference>
<evidence type="ECO:0000256" key="1">
    <source>
        <dbReference type="ARBA" id="ARBA00005278"/>
    </source>
</evidence>
<evidence type="ECO:0000256" key="2">
    <source>
        <dbReference type="ARBA" id="ARBA00023136"/>
    </source>
</evidence>
<dbReference type="EMBL" id="JBHSMJ010000031">
    <property type="protein sequence ID" value="MFC5451260.1"/>
    <property type="molecule type" value="Genomic_DNA"/>
</dbReference>
<feature type="transmembrane region" description="Helical" evidence="3">
    <location>
        <begin position="290"/>
        <end position="309"/>
    </location>
</feature>
<gene>
    <name evidence="4" type="ORF">ACFPOG_23780</name>
</gene>
<dbReference type="PANTHER" id="PTHR22550:SF5">
    <property type="entry name" value="LEUCINE ZIPPER PROTEIN 4"/>
    <property type="match status" value="1"/>
</dbReference>
<keyword evidence="3" id="KW-1133">Transmembrane helix</keyword>
<proteinExistence type="inferred from homology"/>
<comment type="caution">
    <text evidence="4">The sequence shown here is derived from an EMBL/GenBank/DDBJ whole genome shotgun (WGS) entry which is preliminary data.</text>
</comment>
<dbReference type="PANTHER" id="PTHR22550">
    <property type="entry name" value="SPORE GERMINATION PROTEIN"/>
    <property type="match status" value="1"/>
</dbReference>
<keyword evidence="3" id="KW-0812">Transmembrane</keyword>
<organism evidence="4 5">
    <name type="scientific">Paenibacillus aestuarii</name>
    <dbReference type="NCBI Taxonomy" id="516965"/>
    <lineage>
        <taxon>Bacteria</taxon>
        <taxon>Bacillati</taxon>
        <taxon>Bacillota</taxon>
        <taxon>Bacilli</taxon>
        <taxon>Bacillales</taxon>
        <taxon>Paenibacillaceae</taxon>
        <taxon>Paenibacillus</taxon>
    </lineage>
</organism>
<protein>
    <submittedName>
        <fullName evidence="4">Spore germination protein</fullName>
    </submittedName>
</protein>
<name>A0ABW0KCW0_9BACL</name>
<evidence type="ECO:0000256" key="3">
    <source>
        <dbReference type="SAM" id="Phobius"/>
    </source>
</evidence>
<evidence type="ECO:0000313" key="4">
    <source>
        <dbReference type="EMBL" id="MFC5451260.1"/>
    </source>
</evidence>
<comment type="similarity">
    <text evidence="1">Belongs to the GerABKA family.</text>
</comment>
<sequence>MTERPGELLSSLEQNMNLLSQLYADNDCFVIRYLDGTEASPQLAIAYLSVLVDEERLNELNASFLNHGLQRKDSFVDEALALEWIKSLGGATELQHIDVVVQAIADSNAVVFIDGYPQAFGVSLPGYATRSIDEPTLEVNVRGPREGFIEDIQKNLGMVLRRLKTPELKILTYQIGKQTSTKVMAMYLQNQAEPSTVDEVKRRLAAIQMNVLVDSAQIEEWIQDSTFSPFAQIMNTERPDRIATALNQGKIAIMTDGTPNVLIVPTTFFDLLHPSEDLYERFYFANFLRVLRVFTFFLSLFAPSLYIALTTFHLEMIPTPLMLAFMATKAGVPFPTFIEAMLMEVVFEVLREASLRLPRSLGQSVSIVGALIIGEAAVQSGIVSRPVVIVVALTGIASFTMPSFNTAISLRILRFPIMFISASTGVFGLALCMFAIILHLCSLKSFGTLFLPTLNSLQMRNALEKYVLLPAPYRRLSKQEGHSHEKR</sequence>
<evidence type="ECO:0000313" key="5">
    <source>
        <dbReference type="Proteomes" id="UP001596044"/>
    </source>
</evidence>
<accession>A0ABW0KCW0</accession>
<dbReference type="InterPro" id="IPR004995">
    <property type="entry name" value="Spore_Ger"/>
</dbReference>
<feature type="transmembrane region" description="Helical" evidence="3">
    <location>
        <begin position="417"/>
        <end position="440"/>
    </location>
</feature>
<feature type="transmembrane region" description="Helical" evidence="3">
    <location>
        <begin position="388"/>
        <end position="410"/>
    </location>
</feature>
<dbReference type="PIRSF" id="PIRSF005690">
    <property type="entry name" value="GerBA"/>
    <property type="match status" value="1"/>
</dbReference>